<dbReference type="AlphaFoldDB" id="U1N068"/>
<keyword evidence="4 6" id="KW-1133">Transmembrane helix</keyword>
<feature type="transmembrane region" description="Helical" evidence="6">
    <location>
        <begin position="137"/>
        <end position="156"/>
    </location>
</feature>
<dbReference type="InterPro" id="IPR011620">
    <property type="entry name" value="Sig_transdc_His_kinase_LytS_TM"/>
</dbReference>
<dbReference type="GO" id="GO:0052621">
    <property type="term" value="F:diguanylate cyclase activity"/>
    <property type="evidence" value="ECO:0007669"/>
    <property type="project" value="TreeGrafter"/>
</dbReference>
<dbReference type="Pfam" id="PF07694">
    <property type="entry name" value="5TM-5TMR_LYT"/>
    <property type="match status" value="1"/>
</dbReference>
<dbReference type="RefSeq" id="WP_021065982.1">
    <property type="nucleotide sequence ID" value="NZ_ATCL01000014.1"/>
</dbReference>
<dbReference type="FunFam" id="3.30.70.270:FF:000001">
    <property type="entry name" value="Diguanylate cyclase domain protein"/>
    <property type="match status" value="1"/>
</dbReference>
<dbReference type="Pfam" id="PF00990">
    <property type="entry name" value="GGDEF"/>
    <property type="match status" value="1"/>
</dbReference>
<evidence type="ECO:0000259" key="7">
    <source>
        <dbReference type="PROSITE" id="PS50887"/>
    </source>
</evidence>
<evidence type="ECO:0000256" key="4">
    <source>
        <dbReference type="ARBA" id="ARBA00022989"/>
    </source>
</evidence>
<dbReference type="PANTHER" id="PTHR45138:SF9">
    <property type="entry name" value="DIGUANYLATE CYCLASE DGCM-RELATED"/>
    <property type="match status" value="1"/>
</dbReference>
<evidence type="ECO:0000256" key="6">
    <source>
        <dbReference type="SAM" id="Phobius"/>
    </source>
</evidence>
<dbReference type="PATRIC" id="fig|1345023.5.peg.821"/>
<evidence type="ECO:0000256" key="5">
    <source>
        <dbReference type="ARBA" id="ARBA00023136"/>
    </source>
</evidence>
<dbReference type="GO" id="GO:0000155">
    <property type="term" value="F:phosphorelay sensor kinase activity"/>
    <property type="evidence" value="ECO:0007669"/>
    <property type="project" value="InterPro"/>
</dbReference>
<dbReference type="CDD" id="cd01949">
    <property type="entry name" value="GGDEF"/>
    <property type="match status" value="1"/>
</dbReference>
<dbReference type="SMART" id="SM00267">
    <property type="entry name" value="GGDEF"/>
    <property type="match status" value="1"/>
</dbReference>
<evidence type="ECO:0000313" key="8">
    <source>
        <dbReference type="EMBL" id="ERG67421.1"/>
    </source>
</evidence>
<dbReference type="GO" id="GO:0071555">
    <property type="term" value="P:cell wall organization"/>
    <property type="evidence" value="ECO:0007669"/>
    <property type="project" value="InterPro"/>
</dbReference>
<organism evidence="8 9">
    <name type="scientific">Exiguobacterium chiriqhucha RW-2</name>
    <dbReference type="NCBI Taxonomy" id="1345023"/>
    <lineage>
        <taxon>Bacteria</taxon>
        <taxon>Bacillati</taxon>
        <taxon>Bacillota</taxon>
        <taxon>Bacilli</taxon>
        <taxon>Bacillales</taxon>
        <taxon>Bacillales Family XII. Incertae Sedis</taxon>
        <taxon>Exiguobacterium</taxon>
    </lineage>
</organism>
<sequence>MLTIINSFFLNLCILFTLFTISFLPFRNRPRLTPKSPLKGRILLGVQTGVVALILLANALPLEGILIDLRSIPISLAVLFGGWVSGTVAAVIFLTARFLMVTDGAYIGFYLAVLTMIGLVLPISLLRLKLDNTRNTLLVFTTISISVFGAAIYYALPLQLFYPVILAYVVMAYGGACAAYRLLQELRRHFENVQHQQQLARTDALTGIANRRLLNEAMANLNVEAKEYALILVDIDHFKRVNDTYGHDVGDDVLRELGMLLVAESEERHLVGRFGGEEFLIIMPNAKKEEVSRLAESIREKVSTFPFETSAGTLHITVSLGACHSNDIEVDSVLKHADEALYHAKESGRNRFILASQSA</sequence>
<reference evidence="8 9" key="1">
    <citation type="journal article" date="2013" name="Genome Announc.">
        <title>Draft Genome Sequence of Exiguobacterium pavilionensis Strain RW-2, with Wide Thermal, Salinity, and pH Tolerance, Isolated from Modern Freshwater Microbialites.</title>
        <authorList>
            <person name="White R.A.III."/>
            <person name="Grassa C.J."/>
            <person name="Suttle C.A."/>
        </authorList>
    </citation>
    <scope>NUCLEOTIDE SEQUENCE [LARGE SCALE GENOMIC DNA]</scope>
    <source>
        <strain evidence="8 9">RW-2</strain>
    </source>
</reference>
<comment type="caution">
    <text evidence="8">The sequence shown here is derived from an EMBL/GenBank/DDBJ whole genome shotgun (WGS) entry which is preliminary data.</text>
</comment>
<keyword evidence="5 6" id="KW-0472">Membrane</keyword>
<keyword evidence="9" id="KW-1185">Reference proteome</keyword>
<accession>U1N068</accession>
<dbReference type="OrthoDB" id="9759607at2"/>
<dbReference type="Proteomes" id="UP000016464">
    <property type="component" value="Unassembled WGS sequence"/>
</dbReference>
<proteinExistence type="predicted"/>
<evidence type="ECO:0000256" key="3">
    <source>
        <dbReference type="ARBA" id="ARBA00022692"/>
    </source>
</evidence>
<dbReference type="InterPro" id="IPR043128">
    <property type="entry name" value="Rev_trsase/Diguanyl_cyclase"/>
</dbReference>
<dbReference type="NCBIfam" id="TIGR00254">
    <property type="entry name" value="GGDEF"/>
    <property type="match status" value="1"/>
</dbReference>
<comment type="subcellular location">
    <subcellularLocation>
        <location evidence="1">Cell membrane</location>
        <topology evidence="1">Multi-pass membrane protein</topology>
    </subcellularLocation>
</comment>
<feature type="transmembrane region" description="Helical" evidence="6">
    <location>
        <begin position="42"/>
        <end position="62"/>
    </location>
</feature>
<feature type="transmembrane region" description="Helical" evidence="6">
    <location>
        <begin position="74"/>
        <end position="99"/>
    </location>
</feature>
<dbReference type="Gene3D" id="3.30.70.270">
    <property type="match status" value="1"/>
</dbReference>
<feature type="transmembrane region" description="Helical" evidence="6">
    <location>
        <begin position="162"/>
        <end position="183"/>
    </location>
</feature>
<dbReference type="SUPFAM" id="SSF55073">
    <property type="entry name" value="Nucleotide cyclase"/>
    <property type="match status" value="1"/>
</dbReference>
<name>U1N068_9BACL</name>
<dbReference type="InterPro" id="IPR000160">
    <property type="entry name" value="GGDEF_dom"/>
</dbReference>
<keyword evidence="3 6" id="KW-0812">Transmembrane</keyword>
<dbReference type="EMBL" id="ATCL01000014">
    <property type="protein sequence ID" value="ERG67421.1"/>
    <property type="molecule type" value="Genomic_DNA"/>
</dbReference>
<dbReference type="InterPro" id="IPR029787">
    <property type="entry name" value="Nucleotide_cyclase"/>
</dbReference>
<dbReference type="PANTHER" id="PTHR45138">
    <property type="entry name" value="REGULATORY COMPONENTS OF SENSORY TRANSDUCTION SYSTEM"/>
    <property type="match status" value="1"/>
</dbReference>
<dbReference type="GO" id="GO:0005886">
    <property type="term" value="C:plasma membrane"/>
    <property type="evidence" value="ECO:0007669"/>
    <property type="project" value="UniProtKB-SubCell"/>
</dbReference>
<evidence type="ECO:0000256" key="1">
    <source>
        <dbReference type="ARBA" id="ARBA00004651"/>
    </source>
</evidence>
<keyword evidence="2" id="KW-1003">Cell membrane</keyword>
<evidence type="ECO:0000256" key="2">
    <source>
        <dbReference type="ARBA" id="ARBA00022475"/>
    </source>
</evidence>
<dbReference type="STRING" id="1385984.GCA_000702565_00279"/>
<feature type="domain" description="GGDEF" evidence="7">
    <location>
        <begin position="226"/>
        <end position="357"/>
    </location>
</feature>
<dbReference type="PROSITE" id="PS50887">
    <property type="entry name" value="GGDEF"/>
    <property type="match status" value="1"/>
</dbReference>
<gene>
    <name evidence="8" type="ORF">M467_09030</name>
</gene>
<protein>
    <recommendedName>
        <fullName evidence="7">GGDEF domain-containing protein</fullName>
    </recommendedName>
</protein>
<evidence type="ECO:0000313" key="9">
    <source>
        <dbReference type="Proteomes" id="UP000016464"/>
    </source>
</evidence>
<dbReference type="InterPro" id="IPR050469">
    <property type="entry name" value="Diguanylate_Cyclase"/>
</dbReference>
<feature type="transmembrane region" description="Helical" evidence="6">
    <location>
        <begin position="105"/>
        <end position="125"/>
    </location>
</feature>
<feature type="transmembrane region" description="Helical" evidence="6">
    <location>
        <begin position="7"/>
        <end position="26"/>
    </location>
</feature>
<dbReference type="eggNOG" id="COG3706">
    <property type="taxonomic scope" value="Bacteria"/>
</dbReference>